<name>A0A392V9D0_9FABA</name>
<feature type="non-terminal residue" evidence="2">
    <location>
        <position position="72"/>
    </location>
</feature>
<evidence type="ECO:0000313" key="3">
    <source>
        <dbReference type="Proteomes" id="UP000265520"/>
    </source>
</evidence>
<feature type="compositionally biased region" description="Low complexity" evidence="1">
    <location>
        <begin position="1"/>
        <end position="11"/>
    </location>
</feature>
<sequence>VAAGGEVVEVVQSPSKKRKVSTVAAGETEKGKGTAATQLSSSRTAPATPQGNSPSAWDPLLNPMEFIDKAVN</sequence>
<dbReference type="Proteomes" id="UP000265520">
    <property type="component" value="Unassembled WGS sequence"/>
</dbReference>
<keyword evidence="3" id="KW-1185">Reference proteome</keyword>
<dbReference type="EMBL" id="LXQA011100180">
    <property type="protein sequence ID" value="MCI84827.1"/>
    <property type="molecule type" value="Genomic_DNA"/>
</dbReference>
<accession>A0A392V9D0</accession>
<evidence type="ECO:0000256" key="1">
    <source>
        <dbReference type="SAM" id="MobiDB-lite"/>
    </source>
</evidence>
<reference evidence="2 3" key="1">
    <citation type="journal article" date="2018" name="Front. Plant Sci.">
        <title>Red Clover (Trifolium pratense) and Zigzag Clover (T. medium) - A Picture of Genomic Similarities and Differences.</title>
        <authorList>
            <person name="Dluhosova J."/>
            <person name="Istvanek J."/>
            <person name="Nedelnik J."/>
            <person name="Repkova J."/>
        </authorList>
    </citation>
    <scope>NUCLEOTIDE SEQUENCE [LARGE SCALE GENOMIC DNA]</scope>
    <source>
        <strain evidence="3">cv. 10/8</strain>
        <tissue evidence="2">Leaf</tissue>
    </source>
</reference>
<protein>
    <submittedName>
        <fullName evidence="2">Uncharacterized protein</fullName>
    </submittedName>
</protein>
<feature type="region of interest" description="Disordered" evidence="1">
    <location>
        <begin position="1"/>
        <end position="72"/>
    </location>
</feature>
<comment type="caution">
    <text evidence="2">The sequence shown here is derived from an EMBL/GenBank/DDBJ whole genome shotgun (WGS) entry which is preliminary data.</text>
</comment>
<organism evidence="2 3">
    <name type="scientific">Trifolium medium</name>
    <dbReference type="NCBI Taxonomy" id="97028"/>
    <lineage>
        <taxon>Eukaryota</taxon>
        <taxon>Viridiplantae</taxon>
        <taxon>Streptophyta</taxon>
        <taxon>Embryophyta</taxon>
        <taxon>Tracheophyta</taxon>
        <taxon>Spermatophyta</taxon>
        <taxon>Magnoliopsida</taxon>
        <taxon>eudicotyledons</taxon>
        <taxon>Gunneridae</taxon>
        <taxon>Pentapetalae</taxon>
        <taxon>rosids</taxon>
        <taxon>fabids</taxon>
        <taxon>Fabales</taxon>
        <taxon>Fabaceae</taxon>
        <taxon>Papilionoideae</taxon>
        <taxon>50 kb inversion clade</taxon>
        <taxon>NPAAA clade</taxon>
        <taxon>Hologalegina</taxon>
        <taxon>IRL clade</taxon>
        <taxon>Trifolieae</taxon>
        <taxon>Trifolium</taxon>
    </lineage>
</organism>
<feature type="compositionally biased region" description="Polar residues" evidence="1">
    <location>
        <begin position="35"/>
        <end position="55"/>
    </location>
</feature>
<evidence type="ECO:0000313" key="2">
    <source>
        <dbReference type="EMBL" id="MCI84827.1"/>
    </source>
</evidence>
<feature type="non-terminal residue" evidence="2">
    <location>
        <position position="1"/>
    </location>
</feature>
<proteinExistence type="predicted"/>
<dbReference type="AlphaFoldDB" id="A0A392V9D0"/>